<gene>
    <name evidence="2" type="ORF">BDV36DRAFT_108728</name>
</gene>
<name>A0ABQ6W110_9EURO</name>
<organism evidence="2 3">
    <name type="scientific">Aspergillus pseudocaelatus</name>
    <dbReference type="NCBI Taxonomy" id="1825620"/>
    <lineage>
        <taxon>Eukaryota</taxon>
        <taxon>Fungi</taxon>
        <taxon>Dikarya</taxon>
        <taxon>Ascomycota</taxon>
        <taxon>Pezizomycotina</taxon>
        <taxon>Eurotiomycetes</taxon>
        <taxon>Eurotiomycetidae</taxon>
        <taxon>Eurotiales</taxon>
        <taxon>Aspergillaceae</taxon>
        <taxon>Aspergillus</taxon>
        <taxon>Aspergillus subgen. Circumdati</taxon>
    </lineage>
</organism>
<protein>
    <submittedName>
        <fullName evidence="2">Uncharacterized protein</fullName>
    </submittedName>
</protein>
<evidence type="ECO:0000256" key="1">
    <source>
        <dbReference type="SAM" id="Phobius"/>
    </source>
</evidence>
<evidence type="ECO:0000313" key="2">
    <source>
        <dbReference type="EMBL" id="KAE8410830.1"/>
    </source>
</evidence>
<dbReference type="EMBL" id="ML735909">
    <property type="protein sequence ID" value="KAE8410830.1"/>
    <property type="molecule type" value="Genomic_DNA"/>
</dbReference>
<sequence>MLYNESFVEFIHHTLINANRSLLYMNGAVCVLFVVYLLIHQTFSYIFPRGELDALRAFSVRMTALDYMVMASFASIPS</sequence>
<keyword evidence="1" id="KW-0472">Membrane</keyword>
<accession>A0ABQ6W110</accession>
<feature type="transmembrane region" description="Helical" evidence="1">
    <location>
        <begin position="22"/>
        <end position="39"/>
    </location>
</feature>
<reference evidence="2 3" key="1">
    <citation type="submission" date="2019-04" db="EMBL/GenBank/DDBJ databases">
        <authorList>
            <consortium name="DOE Joint Genome Institute"/>
            <person name="Mondo S."/>
            <person name="Kjaerbolling I."/>
            <person name="Vesth T."/>
            <person name="Frisvad J.C."/>
            <person name="Nybo J.L."/>
            <person name="Theobald S."/>
            <person name="Kildgaard S."/>
            <person name="Isbrandt T."/>
            <person name="Kuo A."/>
            <person name="Sato A."/>
            <person name="Lyhne E.K."/>
            <person name="Kogle M.E."/>
            <person name="Wiebenga A."/>
            <person name="Kun R.S."/>
            <person name="Lubbers R.J."/>
            <person name="Makela M.R."/>
            <person name="Barry K."/>
            <person name="Chovatia M."/>
            <person name="Clum A."/>
            <person name="Daum C."/>
            <person name="Haridas S."/>
            <person name="He G."/>
            <person name="LaButti K."/>
            <person name="Lipzen A."/>
            <person name="Riley R."/>
            <person name="Salamov A."/>
            <person name="Simmons B.A."/>
            <person name="Magnuson J.K."/>
            <person name="Henrissat B."/>
            <person name="Mortensen U.H."/>
            <person name="Larsen T.O."/>
            <person name="Devries R.P."/>
            <person name="Grigoriev I.V."/>
            <person name="Machida M."/>
            <person name="Baker S.E."/>
            <person name="Andersen M.R."/>
            <person name="Cantor M.N."/>
            <person name="Hua S.X."/>
        </authorList>
    </citation>
    <scope>NUCLEOTIDE SEQUENCE [LARGE SCALE GENOMIC DNA]</scope>
    <source>
        <strain evidence="2 3">CBS 117616</strain>
    </source>
</reference>
<proteinExistence type="predicted"/>
<keyword evidence="1" id="KW-0812">Transmembrane</keyword>
<dbReference type="Proteomes" id="UP000325395">
    <property type="component" value="Unassembled WGS sequence"/>
</dbReference>
<keyword evidence="1" id="KW-1133">Transmembrane helix</keyword>
<keyword evidence="3" id="KW-1185">Reference proteome</keyword>
<evidence type="ECO:0000313" key="3">
    <source>
        <dbReference type="Proteomes" id="UP000325395"/>
    </source>
</evidence>